<proteinExistence type="predicted"/>
<accession>A0A0B6Y5Y9</accession>
<protein>
    <submittedName>
        <fullName evidence="1">Uncharacterized protein</fullName>
    </submittedName>
</protein>
<sequence length="74" mass="8699">HRRPLWMNDSLLSSRFDQNDLSREDITNTRDRGISSVDELSTNFTSKYNQNVQVYDKKQNFDVDERSSGSNKNQ</sequence>
<evidence type="ECO:0000313" key="1">
    <source>
        <dbReference type="EMBL" id="CEK51742.1"/>
    </source>
</evidence>
<organism evidence="1">
    <name type="scientific">Arion vulgaris</name>
    <dbReference type="NCBI Taxonomy" id="1028688"/>
    <lineage>
        <taxon>Eukaryota</taxon>
        <taxon>Metazoa</taxon>
        <taxon>Spiralia</taxon>
        <taxon>Lophotrochozoa</taxon>
        <taxon>Mollusca</taxon>
        <taxon>Gastropoda</taxon>
        <taxon>Heterobranchia</taxon>
        <taxon>Euthyneura</taxon>
        <taxon>Panpulmonata</taxon>
        <taxon>Eupulmonata</taxon>
        <taxon>Stylommatophora</taxon>
        <taxon>Helicina</taxon>
        <taxon>Arionoidea</taxon>
        <taxon>Arionidae</taxon>
        <taxon>Arion</taxon>
    </lineage>
</organism>
<feature type="non-terminal residue" evidence="1">
    <location>
        <position position="1"/>
    </location>
</feature>
<reference evidence="1" key="1">
    <citation type="submission" date="2014-12" db="EMBL/GenBank/DDBJ databases">
        <title>Insight into the proteome of Arion vulgaris.</title>
        <authorList>
            <person name="Aradska J."/>
            <person name="Bulat T."/>
            <person name="Smidak R."/>
            <person name="Sarate P."/>
            <person name="Gangsoo J."/>
            <person name="Sialana F."/>
            <person name="Bilban M."/>
            <person name="Lubec G."/>
        </authorList>
    </citation>
    <scope>NUCLEOTIDE SEQUENCE</scope>
    <source>
        <tissue evidence="1">Skin</tissue>
    </source>
</reference>
<name>A0A0B6Y5Y9_9EUPU</name>
<feature type="non-terminal residue" evidence="1">
    <location>
        <position position="74"/>
    </location>
</feature>
<gene>
    <name evidence="1" type="primary">ORF14253</name>
</gene>
<dbReference type="EMBL" id="HACG01004877">
    <property type="protein sequence ID" value="CEK51742.1"/>
    <property type="molecule type" value="Transcribed_RNA"/>
</dbReference>
<dbReference type="AlphaFoldDB" id="A0A0B6Y5Y9"/>